<gene>
    <name evidence="2" type="primary">plqQ</name>
</gene>
<name>A0A7L4WNZ0_9ACTN</name>
<feature type="domain" description="SnoaL-like" evidence="1">
    <location>
        <begin position="9"/>
        <end position="124"/>
    </location>
</feature>
<accession>A0A7L4WNZ0</accession>
<dbReference type="SUPFAM" id="SSF54427">
    <property type="entry name" value="NTF2-like"/>
    <property type="match status" value="1"/>
</dbReference>
<evidence type="ECO:0000313" key="2">
    <source>
        <dbReference type="EMBL" id="QFS19039.1"/>
    </source>
</evidence>
<proteinExistence type="predicted"/>
<dbReference type="Gene3D" id="3.10.450.50">
    <property type="match status" value="1"/>
</dbReference>
<dbReference type="InterPro" id="IPR037401">
    <property type="entry name" value="SnoaL-like"/>
</dbReference>
<organism evidence="2">
    <name type="scientific">Streptomyces sp. FXJ8.102</name>
    <dbReference type="NCBI Taxonomy" id="1581323"/>
    <lineage>
        <taxon>Bacteria</taxon>
        <taxon>Bacillati</taxon>
        <taxon>Actinomycetota</taxon>
        <taxon>Actinomycetes</taxon>
        <taxon>Kitasatosporales</taxon>
        <taxon>Streptomycetaceae</taxon>
        <taxon>Streptomyces</taxon>
    </lineage>
</organism>
<dbReference type="EMBL" id="MN158712">
    <property type="protein sequence ID" value="QFS19039.1"/>
    <property type="molecule type" value="Genomic_DNA"/>
</dbReference>
<protein>
    <recommendedName>
        <fullName evidence="1">SnoaL-like domain-containing protein</fullName>
    </recommendedName>
</protein>
<dbReference type="InterPro" id="IPR032710">
    <property type="entry name" value="NTF2-like_dom_sf"/>
</dbReference>
<evidence type="ECO:0000259" key="1">
    <source>
        <dbReference type="Pfam" id="PF12680"/>
    </source>
</evidence>
<reference evidence="2" key="1">
    <citation type="submission" date="2019-07" db="EMBL/GenBank/DDBJ databases">
        <authorList>
            <person name="Zhang Q."/>
            <person name="Ren J."/>
            <person name="Wang W."/>
            <person name="Zhai J."/>
            <person name="Yang J."/>
            <person name="Liu N."/>
            <person name="Huang Y."/>
            <person name="Pan G."/>
            <person name="Chen Y."/>
            <person name="Fan K."/>
        </authorList>
    </citation>
    <scope>NUCLEOTIDE SEQUENCE</scope>
    <source>
        <strain evidence="2">FXJ8.102</strain>
    </source>
</reference>
<dbReference type="Pfam" id="PF12680">
    <property type="entry name" value="SnoaL_2"/>
    <property type="match status" value="1"/>
</dbReference>
<sequence>MSKLTRERVAAAYASLVTGDREQILQYWSPDVRFQMPGNHQYSGWFVGLDDYLAKMGKLMAATGGRISSETLDVLIDEEAGVSIDVYRLDGYREHAKEDATSPYERLQVEGVHMLRWEDGRIVEGRSALFADGVTQGNLWWSPVGADGERYEY</sequence>
<dbReference type="AlphaFoldDB" id="A0A7L4WNZ0"/>